<proteinExistence type="predicted"/>
<dbReference type="STRING" id="137838.GCA_001458595_00583"/>
<dbReference type="RefSeq" id="WP_058293536.1">
    <property type="nucleotide sequence ID" value="NZ_CAMRXC010000033.1"/>
</dbReference>
<dbReference type="AlphaFoldDB" id="A0A2A7MDA2"/>
<evidence type="ECO:0000313" key="3">
    <source>
        <dbReference type="Proteomes" id="UP000220840"/>
    </source>
</evidence>
<comment type="caution">
    <text evidence="2">The sequence shown here is derived from an EMBL/GenBank/DDBJ whole genome shotgun (WGS) entry which is preliminary data.</text>
</comment>
<gene>
    <name evidence="1" type="ORF">CNEO2_150069</name>
    <name evidence="2" type="ORF">CQ394_17005</name>
</gene>
<sequence>MNIRIEELKEQLSRGTFYYCCYGALIKVPVKEIIEDFKWCYLIQNEEHECIGYIGEIEE</sequence>
<dbReference type="OrthoDB" id="9816462at2"/>
<dbReference type="Proteomes" id="UP001189143">
    <property type="component" value="Unassembled WGS sequence"/>
</dbReference>
<evidence type="ECO:0000313" key="1">
    <source>
        <dbReference type="EMBL" id="CAI3546086.1"/>
    </source>
</evidence>
<dbReference type="Proteomes" id="UP000220840">
    <property type="component" value="Unassembled WGS sequence"/>
</dbReference>
<keyword evidence="3" id="KW-1185">Reference proteome</keyword>
<dbReference type="EMBL" id="CAMTCP010000066">
    <property type="protein sequence ID" value="CAI3546086.1"/>
    <property type="molecule type" value="Genomic_DNA"/>
</dbReference>
<reference evidence="1" key="2">
    <citation type="submission" date="2022-10" db="EMBL/GenBank/DDBJ databases">
        <authorList>
            <person name="Aires J."/>
            <person name="Mesa V."/>
        </authorList>
    </citation>
    <scope>NUCLEOTIDE SEQUENCE</scope>
    <source>
        <strain evidence="1">Clostridium neonatale JD116</strain>
    </source>
</reference>
<accession>A0A2A7MDA2</accession>
<dbReference type="EMBL" id="PDCJ01000003">
    <property type="protein sequence ID" value="PEG29636.1"/>
    <property type="molecule type" value="Genomic_DNA"/>
</dbReference>
<evidence type="ECO:0000313" key="2">
    <source>
        <dbReference type="EMBL" id="PEG29636.1"/>
    </source>
</evidence>
<organism evidence="2 3">
    <name type="scientific">Clostridium neonatale</name>
    <dbReference type="NCBI Taxonomy" id="137838"/>
    <lineage>
        <taxon>Bacteria</taxon>
        <taxon>Bacillati</taxon>
        <taxon>Bacillota</taxon>
        <taxon>Clostridia</taxon>
        <taxon>Eubacteriales</taxon>
        <taxon>Clostridiaceae</taxon>
        <taxon>Clostridium</taxon>
    </lineage>
</organism>
<name>A0A2A7MDA2_9CLOT</name>
<reference evidence="2 3" key="1">
    <citation type="submission" date="2017-10" db="EMBL/GenBank/DDBJ databases">
        <title>Effective Description of Clostridium neonatale sp. nov. linked to necrotizing enterocolitis in neonates and a clarification of species assignable to the genus Clostridium (Prazmowski 1880) emend. Lawson and Rainey 2016.</title>
        <authorList>
            <person name="Bernard K."/>
            <person name="Burdz T."/>
            <person name="Wiebe D."/>
            <person name="Balcewich B."/>
            <person name="Alfa M."/>
            <person name="Bernier A.-M."/>
        </authorList>
    </citation>
    <scope>NUCLEOTIDE SEQUENCE [LARGE SCALE GENOMIC DNA]</scope>
    <source>
        <strain evidence="2 3">LCDC99A005</strain>
    </source>
</reference>
<protein>
    <submittedName>
        <fullName evidence="2">Uncharacterized protein</fullName>
    </submittedName>
</protein>